<keyword evidence="1" id="KW-1133">Transmembrane helix</keyword>
<gene>
    <name evidence="2" type="ORF">PGO_004445</name>
</gene>
<dbReference type="Proteomes" id="UP000195521">
    <property type="component" value="Unassembled WGS sequence"/>
</dbReference>
<organism evidence="2 3">
    <name type="scientific">Plasmodium gonderi</name>
    <dbReference type="NCBI Taxonomy" id="77519"/>
    <lineage>
        <taxon>Eukaryota</taxon>
        <taxon>Sar</taxon>
        <taxon>Alveolata</taxon>
        <taxon>Apicomplexa</taxon>
        <taxon>Aconoidasida</taxon>
        <taxon>Haemosporida</taxon>
        <taxon>Plasmodiidae</taxon>
        <taxon>Plasmodium</taxon>
        <taxon>Plasmodium (Plasmodium)</taxon>
    </lineage>
</organism>
<dbReference type="OMA" id="NSERCKN"/>
<sequence>MPEEILNIRELRKIYPFLHKVWELYESFDEYVDENRQNSKDTNHCKFITNYLGDDERKYKLFCMKLTRNLKKFCKNDLHYQHDPELCVNLNNWLYKYVKKENIDNTFIKNMLDTSKLVMPSSYNKNICQYYSYDEIYKEPINIITLNIFTSNMDAIKTTLKGDKNLIYCYCQKYVNEGVKIYKHMMGKYCSNGKSHDNKRTCDMLDSFKIAYDGYLYKETDIQNNIPSLYSNEALESIVCEKNDIKESPELIFANVLQTDDIKESSEFILDNDSTNSTQDTVYKVLATMAGISSILALLYKVNVIFILKYYQNIYKNIHFTPARNFFLQKNKKGARVFNTLKEEAESELFHQNLKDIDINKSNKKYKLLYDPAGNENMSMEMLFWHH</sequence>
<feature type="transmembrane region" description="Helical" evidence="1">
    <location>
        <begin position="285"/>
        <end position="308"/>
    </location>
</feature>
<proteinExistence type="predicted"/>
<dbReference type="AlphaFoldDB" id="A0A1Y1JY53"/>
<name>A0A1Y1JY53_PLAGO</name>
<accession>A0A1Y1JY53</accession>
<reference evidence="3" key="1">
    <citation type="submission" date="2017-04" db="EMBL/GenBank/DDBJ databases">
        <title>Plasmodium gonderi genome.</title>
        <authorList>
            <person name="Arisue N."/>
            <person name="Honma H."/>
            <person name="Kawai S."/>
            <person name="Tougan T."/>
            <person name="Tanabe K."/>
            <person name="Horii T."/>
        </authorList>
    </citation>
    <scope>NUCLEOTIDE SEQUENCE [LARGE SCALE GENOMIC DNA]</scope>
    <source>
        <strain evidence="3">ATCC 30045</strain>
    </source>
</reference>
<comment type="caution">
    <text evidence="2">The sequence shown here is derived from an EMBL/GenBank/DDBJ whole genome shotgun (WGS) entry which is preliminary data.</text>
</comment>
<dbReference type="OrthoDB" id="387366at2759"/>
<evidence type="ECO:0000313" key="3">
    <source>
        <dbReference type="Proteomes" id="UP000195521"/>
    </source>
</evidence>
<evidence type="ECO:0000313" key="2">
    <source>
        <dbReference type="EMBL" id="GAW84694.1"/>
    </source>
</evidence>
<keyword evidence="1" id="KW-0812">Transmembrane</keyword>
<keyword evidence="1" id="KW-0472">Membrane</keyword>
<keyword evidence="3" id="KW-1185">Reference proteome</keyword>
<dbReference type="RefSeq" id="XP_028547283.1">
    <property type="nucleotide sequence ID" value="XM_028691482.1"/>
</dbReference>
<evidence type="ECO:0000256" key="1">
    <source>
        <dbReference type="SAM" id="Phobius"/>
    </source>
</evidence>
<dbReference type="GeneID" id="39745502"/>
<dbReference type="EMBL" id="BDQF01000638">
    <property type="protein sequence ID" value="GAW84694.1"/>
    <property type="molecule type" value="Genomic_DNA"/>
</dbReference>
<protein>
    <submittedName>
        <fullName evidence="2">Variable surface protein</fullName>
    </submittedName>
</protein>